<feature type="domain" description="DOG1" evidence="7">
    <location>
        <begin position="214"/>
        <end position="403"/>
    </location>
</feature>
<comment type="subcellular location">
    <subcellularLocation>
        <location evidence="1">Nucleus</location>
    </subcellularLocation>
</comment>
<dbReference type="PANTHER" id="PTHR45693:SF43">
    <property type="entry name" value="DOG1 DOMAIN-CONTAINING PROTEIN"/>
    <property type="match status" value="1"/>
</dbReference>
<dbReference type="GO" id="GO:0006351">
    <property type="term" value="P:DNA-templated transcription"/>
    <property type="evidence" value="ECO:0007669"/>
    <property type="project" value="InterPro"/>
</dbReference>
<evidence type="ECO:0000256" key="3">
    <source>
        <dbReference type="ARBA" id="ARBA00023125"/>
    </source>
</evidence>
<organism evidence="8 9">
    <name type="scientific">Capsicum annuum</name>
    <name type="common">Capsicum pepper</name>
    <dbReference type="NCBI Taxonomy" id="4072"/>
    <lineage>
        <taxon>Eukaryota</taxon>
        <taxon>Viridiplantae</taxon>
        <taxon>Streptophyta</taxon>
        <taxon>Embryophyta</taxon>
        <taxon>Tracheophyta</taxon>
        <taxon>Spermatophyta</taxon>
        <taxon>Magnoliopsida</taxon>
        <taxon>eudicotyledons</taxon>
        <taxon>Gunneridae</taxon>
        <taxon>Pentapetalae</taxon>
        <taxon>asterids</taxon>
        <taxon>lamiids</taxon>
        <taxon>Solanales</taxon>
        <taxon>Solanaceae</taxon>
        <taxon>Solanoideae</taxon>
        <taxon>Capsiceae</taxon>
        <taxon>Capsicum</taxon>
    </lineage>
</organism>
<dbReference type="PANTHER" id="PTHR45693">
    <property type="entry name" value="TRANSCRIPTION FACTOR TGA9"/>
    <property type="match status" value="1"/>
</dbReference>
<dbReference type="AlphaFoldDB" id="A0A2G3AI88"/>
<evidence type="ECO:0000313" key="8">
    <source>
        <dbReference type="EMBL" id="PHT93883.1"/>
    </source>
</evidence>
<evidence type="ECO:0000256" key="2">
    <source>
        <dbReference type="ARBA" id="ARBA00023015"/>
    </source>
</evidence>
<dbReference type="STRING" id="4072.A0A2G3AI88"/>
<evidence type="ECO:0000256" key="1">
    <source>
        <dbReference type="ARBA" id="ARBA00004123"/>
    </source>
</evidence>
<dbReference type="Pfam" id="PF14144">
    <property type="entry name" value="DOG1"/>
    <property type="match status" value="1"/>
</dbReference>
<dbReference type="GO" id="GO:0003700">
    <property type="term" value="F:DNA-binding transcription factor activity"/>
    <property type="evidence" value="ECO:0007669"/>
    <property type="project" value="InterPro"/>
</dbReference>
<proteinExistence type="predicted"/>
<evidence type="ECO:0000256" key="5">
    <source>
        <dbReference type="ARBA" id="ARBA00023163"/>
    </source>
</evidence>
<keyword evidence="2" id="KW-0805">Transcription regulation</keyword>
<gene>
    <name evidence="8" type="ORF">T459_01765</name>
</gene>
<dbReference type="GO" id="GO:0043565">
    <property type="term" value="F:sequence-specific DNA binding"/>
    <property type="evidence" value="ECO:0007669"/>
    <property type="project" value="InterPro"/>
</dbReference>
<dbReference type="Gramene" id="PHT93883">
    <property type="protein sequence ID" value="PHT93883"/>
    <property type="gene ID" value="T459_01765"/>
</dbReference>
<evidence type="ECO:0000259" key="7">
    <source>
        <dbReference type="PROSITE" id="PS51806"/>
    </source>
</evidence>
<evidence type="ECO:0000256" key="4">
    <source>
        <dbReference type="ARBA" id="ARBA00023159"/>
    </source>
</evidence>
<dbReference type="PROSITE" id="PS51806">
    <property type="entry name" value="DOG1"/>
    <property type="match status" value="1"/>
</dbReference>
<keyword evidence="9" id="KW-1185">Reference proteome</keyword>
<protein>
    <submittedName>
        <fullName evidence="8">TGACG-sequence-specific DNA-binding protein TGA-2.1</fullName>
    </submittedName>
</protein>
<accession>A0A2G3AI88</accession>
<name>A0A2G3AI88_CAPAN</name>
<dbReference type="InterPro" id="IPR004827">
    <property type="entry name" value="bZIP"/>
</dbReference>
<dbReference type="Proteomes" id="UP000222542">
    <property type="component" value="Unassembled WGS sequence"/>
</dbReference>
<evidence type="ECO:0000313" key="9">
    <source>
        <dbReference type="Proteomes" id="UP000222542"/>
    </source>
</evidence>
<dbReference type="InterPro" id="IPR025422">
    <property type="entry name" value="TGA_domain"/>
</dbReference>
<evidence type="ECO:0000256" key="6">
    <source>
        <dbReference type="ARBA" id="ARBA00023242"/>
    </source>
</evidence>
<keyword evidence="6" id="KW-0539">Nucleus</keyword>
<dbReference type="EMBL" id="AYRZ02000001">
    <property type="protein sequence ID" value="PHT93883.1"/>
    <property type="molecule type" value="Genomic_DNA"/>
</dbReference>
<keyword evidence="5" id="KW-0804">Transcription</keyword>
<reference evidence="8 9" key="1">
    <citation type="journal article" date="2014" name="Nat. Genet.">
        <title>Genome sequence of the hot pepper provides insights into the evolution of pungency in Capsicum species.</title>
        <authorList>
            <person name="Kim S."/>
            <person name="Park M."/>
            <person name="Yeom S.I."/>
            <person name="Kim Y.M."/>
            <person name="Lee J.M."/>
            <person name="Lee H.A."/>
            <person name="Seo E."/>
            <person name="Choi J."/>
            <person name="Cheong K."/>
            <person name="Kim K.T."/>
            <person name="Jung K."/>
            <person name="Lee G.W."/>
            <person name="Oh S.K."/>
            <person name="Bae C."/>
            <person name="Kim S.B."/>
            <person name="Lee H.Y."/>
            <person name="Kim S.Y."/>
            <person name="Kim M.S."/>
            <person name="Kang B.C."/>
            <person name="Jo Y.D."/>
            <person name="Yang H.B."/>
            <person name="Jeong H.J."/>
            <person name="Kang W.H."/>
            <person name="Kwon J.K."/>
            <person name="Shin C."/>
            <person name="Lim J.Y."/>
            <person name="Park J.H."/>
            <person name="Huh J.H."/>
            <person name="Kim J.S."/>
            <person name="Kim B.D."/>
            <person name="Cohen O."/>
            <person name="Paran I."/>
            <person name="Suh M.C."/>
            <person name="Lee S.B."/>
            <person name="Kim Y.K."/>
            <person name="Shin Y."/>
            <person name="Noh S.J."/>
            <person name="Park J."/>
            <person name="Seo Y.S."/>
            <person name="Kwon S.Y."/>
            <person name="Kim H.A."/>
            <person name="Park J.M."/>
            <person name="Kim H.J."/>
            <person name="Choi S.B."/>
            <person name="Bosland P.W."/>
            <person name="Reeves G."/>
            <person name="Jo S.H."/>
            <person name="Lee B.W."/>
            <person name="Cho H.T."/>
            <person name="Choi H.S."/>
            <person name="Lee M.S."/>
            <person name="Yu Y."/>
            <person name="Do Choi Y."/>
            <person name="Park B.S."/>
            <person name="van Deynze A."/>
            <person name="Ashrafi H."/>
            <person name="Hill T."/>
            <person name="Kim W.T."/>
            <person name="Pai H.S."/>
            <person name="Ahn H.K."/>
            <person name="Yeam I."/>
            <person name="Giovannoni J.J."/>
            <person name="Rose J.K."/>
            <person name="Sorensen I."/>
            <person name="Lee S.J."/>
            <person name="Kim R.W."/>
            <person name="Choi I.Y."/>
            <person name="Choi B.S."/>
            <person name="Lim J.S."/>
            <person name="Lee Y.H."/>
            <person name="Choi D."/>
        </authorList>
    </citation>
    <scope>NUCLEOTIDE SEQUENCE [LARGE SCALE GENOMIC DNA]</scope>
    <source>
        <strain evidence="9">cv. CM334</strain>
    </source>
</reference>
<reference evidence="8 9" key="2">
    <citation type="journal article" date="2017" name="Genome Biol.">
        <title>New reference genome sequences of hot pepper reveal the massive evolution of plant disease-resistance genes by retroduplication.</title>
        <authorList>
            <person name="Kim S."/>
            <person name="Park J."/>
            <person name="Yeom S.I."/>
            <person name="Kim Y.M."/>
            <person name="Seo E."/>
            <person name="Kim K.T."/>
            <person name="Kim M.S."/>
            <person name="Lee J.M."/>
            <person name="Cheong K."/>
            <person name="Shin H.S."/>
            <person name="Kim S.B."/>
            <person name="Han K."/>
            <person name="Lee J."/>
            <person name="Park M."/>
            <person name="Lee H.A."/>
            <person name="Lee H.Y."/>
            <person name="Lee Y."/>
            <person name="Oh S."/>
            <person name="Lee J.H."/>
            <person name="Choi E."/>
            <person name="Choi E."/>
            <person name="Lee S.E."/>
            <person name="Jeon J."/>
            <person name="Kim H."/>
            <person name="Choi G."/>
            <person name="Song H."/>
            <person name="Lee J."/>
            <person name="Lee S.C."/>
            <person name="Kwon J.K."/>
            <person name="Lee H.Y."/>
            <person name="Koo N."/>
            <person name="Hong Y."/>
            <person name="Kim R.W."/>
            <person name="Kang W.H."/>
            <person name="Huh J.H."/>
            <person name="Kang B.C."/>
            <person name="Yang T.J."/>
            <person name="Lee Y.H."/>
            <person name="Bennetzen J.L."/>
            <person name="Choi D."/>
        </authorList>
    </citation>
    <scope>NUCLEOTIDE SEQUENCE [LARGE SCALE GENOMIC DNA]</scope>
    <source>
        <strain evidence="9">cv. CM334</strain>
    </source>
</reference>
<dbReference type="GO" id="GO:0005634">
    <property type="term" value="C:nucleus"/>
    <property type="evidence" value="ECO:0007669"/>
    <property type="project" value="UniProtKB-SubCell"/>
</dbReference>
<sequence length="403" mass="45632">MKNLGNVKQILGMRIAYLKDKRKHYLSQEKCIECVLEHFNIKNAKVVNTPLAGHMELSKKMCPITNEEKLASTLLGLFKNVSRCERLALDGFRRGRGRPKKYWGEVIRRDMEQLQLTEDMTLDRKFHNSQALGAVSDGSDKTRDQKTLRRLAQNREAARKSRLRKKMRVAKMRMLRWICGHTRRDTIRNEDIQDKGIYVSSSGDQSQSMSGNGALAFDVEYARWLEEHNRRVIELRGAVSSHAGDGELRIIVDGILAHYDDLFRIKGNAAKADVFHILSGMWSTPAERCFLWLGGFRSSELLKLLINQLEPLTEQQLLAINNLQQSSQQGEDALSQGIEALQESLAETLARSLEPSGSSGNVAYYMGQMAMAMGKLGTLEGFIRQMLNALLVQLCVFTISLEK</sequence>
<keyword evidence="4" id="KW-0010">Activator</keyword>
<dbReference type="PROSITE" id="PS00036">
    <property type="entry name" value="BZIP_BASIC"/>
    <property type="match status" value="1"/>
</dbReference>
<keyword evidence="3 8" id="KW-0238">DNA-binding</keyword>
<comment type="caution">
    <text evidence="8">The sequence shown here is derived from an EMBL/GenBank/DDBJ whole genome shotgun (WGS) entry which is preliminary data.</text>
</comment>